<proteinExistence type="inferred from homology"/>
<accession>A0A5C6VH74</accession>
<keyword evidence="3" id="KW-0805">Transcription regulation</keyword>
<keyword evidence="7" id="KW-0032">Aminotransferase</keyword>
<evidence type="ECO:0000256" key="4">
    <source>
        <dbReference type="ARBA" id="ARBA00023125"/>
    </source>
</evidence>
<feature type="domain" description="HTH gntR-type" evidence="6">
    <location>
        <begin position="18"/>
        <end position="86"/>
    </location>
</feature>
<reference evidence="7 8" key="1">
    <citation type="journal article" date="2018" name="Int. J. Syst. Evol. Microbiol.">
        <title>Paraburkholderia azotifigens sp. nov., a nitrogen-fixing bacterium isolated from paddy soil.</title>
        <authorList>
            <person name="Choi G.M."/>
            <person name="Im W.T."/>
        </authorList>
    </citation>
    <scope>NUCLEOTIDE SEQUENCE [LARGE SCALE GENOMIC DNA]</scope>
    <source>
        <strain evidence="7 8">NF 2-5-3</strain>
    </source>
</reference>
<dbReference type="GO" id="GO:0008483">
    <property type="term" value="F:transaminase activity"/>
    <property type="evidence" value="ECO:0007669"/>
    <property type="project" value="UniProtKB-KW"/>
</dbReference>
<dbReference type="InterPro" id="IPR000524">
    <property type="entry name" value="Tscrpt_reg_HTH_GntR"/>
</dbReference>
<keyword evidence="7" id="KW-0808">Transferase</keyword>
<evidence type="ECO:0000256" key="5">
    <source>
        <dbReference type="ARBA" id="ARBA00023163"/>
    </source>
</evidence>
<dbReference type="EMBL" id="VOQS01000003">
    <property type="protein sequence ID" value="TXC84280.1"/>
    <property type="molecule type" value="Genomic_DNA"/>
</dbReference>
<organism evidence="7 8">
    <name type="scientific">Paraburkholderia azotifigens</name>
    <dbReference type="NCBI Taxonomy" id="2057004"/>
    <lineage>
        <taxon>Bacteria</taxon>
        <taxon>Pseudomonadati</taxon>
        <taxon>Pseudomonadota</taxon>
        <taxon>Betaproteobacteria</taxon>
        <taxon>Burkholderiales</taxon>
        <taxon>Burkholderiaceae</taxon>
        <taxon>Paraburkholderia</taxon>
    </lineage>
</organism>
<dbReference type="InterPro" id="IPR036388">
    <property type="entry name" value="WH-like_DNA-bd_sf"/>
</dbReference>
<dbReference type="PANTHER" id="PTHR46577">
    <property type="entry name" value="HTH-TYPE TRANSCRIPTIONAL REGULATORY PROTEIN GABR"/>
    <property type="match status" value="1"/>
</dbReference>
<dbReference type="InterPro" id="IPR004839">
    <property type="entry name" value="Aminotransferase_I/II_large"/>
</dbReference>
<dbReference type="PRINTS" id="PR00035">
    <property type="entry name" value="HTHGNTR"/>
</dbReference>
<dbReference type="InterPro" id="IPR051446">
    <property type="entry name" value="HTH_trans_reg/aminotransferase"/>
</dbReference>
<protein>
    <submittedName>
        <fullName evidence="7">PLP-dependent aminotransferase family protein</fullName>
    </submittedName>
</protein>
<keyword evidence="2" id="KW-0663">Pyridoxal phosphate</keyword>
<dbReference type="PROSITE" id="PS50949">
    <property type="entry name" value="HTH_GNTR"/>
    <property type="match status" value="1"/>
</dbReference>
<dbReference type="InterPro" id="IPR015424">
    <property type="entry name" value="PyrdxlP-dep_Trfase"/>
</dbReference>
<dbReference type="SUPFAM" id="SSF53383">
    <property type="entry name" value="PLP-dependent transferases"/>
    <property type="match status" value="1"/>
</dbReference>
<dbReference type="Gene3D" id="3.40.640.10">
    <property type="entry name" value="Type I PLP-dependent aspartate aminotransferase-like (Major domain)"/>
    <property type="match status" value="1"/>
</dbReference>
<dbReference type="CDD" id="cd07377">
    <property type="entry name" value="WHTH_GntR"/>
    <property type="match status" value="1"/>
</dbReference>
<evidence type="ECO:0000256" key="1">
    <source>
        <dbReference type="ARBA" id="ARBA00005384"/>
    </source>
</evidence>
<evidence type="ECO:0000256" key="2">
    <source>
        <dbReference type="ARBA" id="ARBA00022898"/>
    </source>
</evidence>
<comment type="caution">
    <text evidence="7">The sequence shown here is derived from an EMBL/GenBank/DDBJ whole genome shotgun (WGS) entry which is preliminary data.</text>
</comment>
<dbReference type="GO" id="GO:0003677">
    <property type="term" value="F:DNA binding"/>
    <property type="evidence" value="ECO:0007669"/>
    <property type="project" value="UniProtKB-KW"/>
</dbReference>
<evidence type="ECO:0000313" key="7">
    <source>
        <dbReference type="EMBL" id="TXC84280.1"/>
    </source>
</evidence>
<dbReference type="RefSeq" id="WP_147236364.1">
    <property type="nucleotide sequence ID" value="NZ_VOQS01000003.1"/>
</dbReference>
<dbReference type="InterPro" id="IPR036390">
    <property type="entry name" value="WH_DNA-bd_sf"/>
</dbReference>
<keyword evidence="5" id="KW-0804">Transcription</keyword>
<dbReference type="GO" id="GO:0003700">
    <property type="term" value="F:DNA-binding transcription factor activity"/>
    <property type="evidence" value="ECO:0007669"/>
    <property type="project" value="InterPro"/>
</dbReference>
<dbReference type="Proteomes" id="UP000321776">
    <property type="component" value="Unassembled WGS sequence"/>
</dbReference>
<evidence type="ECO:0000259" key="6">
    <source>
        <dbReference type="PROSITE" id="PS50949"/>
    </source>
</evidence>
<dbReference type="CDD" id="cd00609">
    <property type="entry name" value="AAT_like"/>
    <property type="match status" value="1"/>
</dbReference>
<comment type="similarity">
    <text evidence="1">In the C-terminal section; belongs to the class-I pyridoxal-phosphate-dependent aminotransferase family.</text>
</comment>
<dbReference type="AlphaFoldDB" id="A0A5C6VH74"/>
<keyword evidence="4" id="KW-0238">DNA-binding</keyword>
<evidence type="ECO:0000313" key="8">
    <source>
        <dbReference type="Proteomes" id="UP000321776"/>
    </source>
</evidence>
<dbReference type="SMART" id="SM00345">
    <property type="entry name" value="HTH_GNTR"/>
    <property type="match status" value="1"/>
</dbReference>
<dbReference type="Gene3D" id="1.10.10.10">
    <property type="entry name" value="Winged helix-like DNA-binding domain superfamily/Winged helix DNA-binding domain"/>
    <property type="match status" value="1"/>
</dbReference>
<dbReference type="Pfam" id="PF00155">
    <property type="entry name" value="Aminotran_1_2"/>
    <property type="match status" value="1"/>
</dbReference>
<name>A0A5C6VH74_9BURK</name>
<evidence type="ECO:0000256" key="3">
    <source>
        <dbReference type="ARBA" id="ARBA00023015"/>
    </source>
</evidence>
<dbReference type="SUPFAM" id="SSF46785">
    <property type="entry name" value="Winged helix' DNA-binding domain"/>
    <property type="match status" value="1"/>
</dbReference>
<dbReference type="PANTHER" id="PTHR46577:SF1">
    <property type="entry name" value="HTH-TYPE TRANSCRIPTIONAL REGULATORY PROTEIN GABR"/>
    <property type="match status" value="1"/>
</dbReference>
<dbReference type="Pfam" id="PF00392">
    <property type="entry name" value="GntR"/>
    <property type="match status" value="1"/>
</dbReference>
<dbReference type="InterPro" id="IPR015421">
    <property type="entry name" value="PyrdxlP-dep_Trfase_major"/>
</dbReference>
<dbReference type="GO" id="GO:0030170">
    <property type="term" value="F:pyridoxal phosphate binding"/>
    <property type="evidence" value="ECO:0007669"/>
    <property type="project" value="InterPro"/>
</dbReference>
<gene>
    <name evidence="7" type="ORF">FRZ40_28750</name>
</gene>
<sequence length="510" mass="54741">MRRATGIDLALNERPDGMPLQRWLYGELRAAILQGRLGPGARLPATRDLAARHGISRGTVLGVFAQLAAEGYLSGAVGRGSFVASELPDGRFEPAPAPDVTPLARGKTATRAADGHAVRAGISLSARGRLLARSAFAIDGRSFPSRAFRPSQPDLQSFPFALWARVAARRSRLLNRSMLADGEAQGYRPLREVIAEHVRVTRGIACTADHVVIVGSAQQVIDLAARLWLEPGDAAWMEDPGYQGARLVLEAAGARIAAIPVDRHGIDVAAGRRLAPTARLAYVTAGRQAPLGPALSLERRLALLDWAHAQGALVIEDDYDSEYRFEGRPLAALKSLDKAGHVIYCGTFSKLLFPALRIAYAVLPERLVEPFVAAWSLTGRHVPLDQQATLHAFIAEGHAGRHVRRMRELYGERAEALRDAARRHWTGLLALPPIVAGLDAPAFLPERADDALAARLAAEAGIETRPLSSYAIGRAAPAGLVLGFAGVGADEIDAGARTLARVLQKMLYRT</sequence>